<keyword evidence="4 9" id="KW-1015">Disulfide bond</keyword>
<dbReference type="InterPro" id="IPR005746">
    <property type="entry name" value="Thioredoxin"/>
</dbReference>
<evidence type="ECO:0000259" key="10">
    <source>
        <dbReference type="PROSITE" id="PS51352"/>
    </source>
</evidence>
<evidence type="ECO:0000256" key="2">
    <source>
        <dbReference type="ARBA" id="ARBA00022448"/>
    </source>
</evidence>
<feature type="active site" description="Nucleophile" evidence="8">
    <location>
        <position position="32"/>
    </location>
</feature>
<dbReference type="EMBL" id="JABAIL010000014">
    <property type="protein sequence ID" value="NLR94716.1"/>
    <property type="molecule type" value="Genomic_DNA"/>
</dbReference>
<keyword evidence="3" id="KW-0249">Electron transport</keyword>
<keyword evidence="2" id="KW-0813">Transport</keyword>
<feature type="site" description="Contributes to redox potential value" evidence="8">
    <location>
        <position position="30"/>
    </location>
</feature>
<feature type="site" description="Contributes to redox potential value" evidence="8">
    <location>
        <position position="31"/>
    </location>
</feature>
<feature type="active site" description="Nucleophile" evidence="8">
    <location>
        <position position="29"/>
    </location>
</feature>
<feature type="domain" description="Thioredoxin" evidence="10">
    <location>
        <begin position="1"/>
        <end position="105"/>
    </location>
</feature>
<evidence type="ECO:0000313" key="11">
    <source>
        <dbReference type="EMBL" id="NLR94716.1"/>
    </source>
</evidence>
<dbReference type="PANTHER" id="PTHR45663">
    <property type="entry name" value="GEO12009P1"/>
    <property type="match status" value="1"/>
</dbReference>
<evidence type="ECO:0000256" key="5">
    <source>
        <dbReference type="ARBA" id="ARBA00023284"/>
    </source>
</evidence>
<dbReference type="GO" id="GO:0005737">
    <property type="term" value="C:cytoplasm"/>
    <property type="evidence" value="ECO:0007669"/>
    <property type="project" value="TreeGrafter"/>
</dbReference>
<comment type="similarity">
    <text evidence="1 7">Belongs to the thioredoxin family.</text>
</comment>
<accession>A0A7X8SQY3</accession>
<sequence>MNKIQNIDQYNELISQGQPLLLDFYADWCGPCQALLPTVEKLSDEYQGKVGIHKVNIEEVPELATLHKVRSIPNLVFIKDQEVVNTHVGLTGEKELRNQLDVLVS</sequence>
<dbReference type="PROSITE" id="PS00194">
    <property type="entry name" value="THIOREDOXIN_1"/>
    <property type="match status" value="1"/>
</dbReference>
<evidence type="ECO:0000256" key="7">
    <source>
        <dbReference type="PIRNR" id="PIRNR000077"/>
    </source>
</evidence>
<dbReference type="PANTHER" id="PTHR45663:SF11">
    <property type="entry name" value="GEO12009P1"/>
    <property type="match status" value="1"/>
</dbReference>
<protein>
    <recommendedName>
        <fullName evidence="6 7">Thioredoxin</fullName>
    </recommendedName>
</protein>
<evidence type="ECO:0000313" key="12">
    <source>
        <dbReference type="Proteomes" id="UP000585050"/>
    </source>
</evidence>
<name>A0A7X8SQY3_9BACT</name>
<dbReference type="PROSITE" id="PS51352">
    <property type="entry name" value="THIOREDOXIN_2"/>
    <property type="match status" value="1"/>
</dbReference>
<feature type="site" description="Deprotonates C-terminal active site Cys" evidence="8">
    <location>
        <position position="23"/>
    </location>
</feature>
<dbReference type="InterPro" id="IPR036249">
    <property type="entry name" value="Thioredoxin-like_sf"/>
</dbReference>
<dbReference type="PRINTS" id="PR00421">
    <property type="entry name" value="THIOREDOXIN"/>
</dbReference>
<dbReference type="Proteomes" id="UP000585050">
    <property type="component" value="Unassembled WGS sequence"/>
</dbReference>
<dbReference type="InterPro" id="IPR013766">
    <property type="entry name" value="Thioredoxin_domain"/>
</dbReference>
<comment type="caution">
    <text evidence="11">The sequence shown here is derived from an EMBL/GenBank/DDBJ whole genome shotgun (WGS) entry which is preliminary data.</text>
</comment>
<dbReference type="InterPro" id="IPR017937">
    <property type="entry name" value="Thioredoxin_CS"/>
</dbReference>
<evidence type="ECO:0000256" key="1">
    <source>
        <dbReference type="ARBA" id="ARBA00008987"/>
    </source>
</evidence>
<dbReference type="RefSeq" id="WP_168885424.1">
    <property type="nucleotide sequence ID" value="NZ_JABAIL010000014.1"/>
</dbReference>
<dbReference type="CDD" id="cd02947">
    <property type="entry name" value="TRX_family"/>
    <property type="match status" value="1"/>
</dbReference>
<dbReference type="PIRSF" id="PIRSF000077">
    <property type="entry name" value="Thioredoxin"/>
    <property type="match status" value="1"/>
</dbReference>
<organism evidence="11 12">
    <name type="scientific">Flammeovirga agarivorans</name>
    <dbReference type="NCBI Taxonomy" id="2726742"/>
    <lineage>
        <taxon>Bacteria</taxon>
        <taxon>Pseudomonadati</taxon>
        <taxon>Bacteroidota</taxon>
        <taxon>Cytophagia</taxon>
        <taxon>Cytophagales</taxon>
        <taxon>Flammeovirgaceae</taxon>
        <taxon>Flammeovirga</taxon>
    </lineage>
</organism>
<evidence type="ECO:0000256" key="4">
    <source>
        <dbReference type="ARBA" id="ARBA00023157"/>
    </source>
</evidence>
<evidence type="ECO:0000256" key="3">
    <source>
        <dbReference type="ARBA" id="ARBA00022982"/>
    </source>
</evidence>
<evidence type="ECO:0000256" key="8">
    <source>
        <dbReference type="PIRSR" id="PIRSR000077-1"/>
    </source>
</evidence>
<dbReference type="NCBIfam" id="TIGR01068">
    <property type="entry name" value="thioredoxin"/>
    <property type="match status" value="1"/>
</dbReference>
<dbReference type="SUPFAM" id="SSF52833">
    <property type="entry name" value="Thioredoxin-like"/>
    <property type="match status" value="1"/>
</dbReference>
<keyword evidence="12" id="KW-1185">Reference proteome</keyword>
<dbReference type="Gene3D" id="3.40.30.10">
    <property type="entry name" value="Glutaredoxin"/>
    <property type="match status" value="1"/>
</dbReference>
<reference evidence="11 12" key="1">
    <citation type="submission" date="2020-04" db="EMBL/GenBank/DDBJ databases">
        <title>Flammeovirga sp. SR4, a novel species isolated from seawater.</title>
        <authorList>
            <person name="Wang X."/>
        </authorList>
    </citation>
    <scope>NUCLEOTIDE SEQUENCE [LARGE SCALE GENOMIC DNA]</scope>
    <source>
        <strain evidence="11 12">SR4</strain>
    </source>
</reference>
<proteinExistence type="inferred from homology"/>
<evidence type="ECO:0000256" key="6">
    <source>
        <dbReference type="NCBIfam" id="TIGR01068"/>
    </source>
</evidence>
<dbReference type="AlphaFoldDB" id="A0A7X8SQY3"/>
<keyword evidence="5 9" id="KW-0676">Redox-active center</keyword>
<feature type="disulfide bond" description="Redox-active" evidence="9">
    <location>
        <begin position="29"/>
        <end position="32"/>
    </location>
</feature>
<dbReference type="GO" id="GO:0015035">
    <property type="term" value="F:protein-disulfide reductase activity"/>
    <property type="evidence" value="ECO:0007669"/>
    <property type="project" value="UniProtKB-UniRule"/>
</dbReference>
<dbReference type="Pfam" id="PF00085">
    <property type="entry name" value="Thioredoxin"/>
    <property type="match status" value="1"/>
</dbReference>
<gene>
    <name evidence="11" type="primary">trxA</name>
    <name evidence="11" type="ORF">HGP29_26155</name>
</gene>
<evidence type="ECO:0000256" key="9">
    <source>
        <dbReference type="PIRSR" id="PIRSR000077-4"/>
    </source>
</evidence>